<comment type="catalytic activity">
    <reaction evidence="7">
        <text>adenosine + H2O + H(+) = inosine + NH4(+)</text>
        <dbReference type="Rhea" id="RHEA:24408"/>
        <dbReference type="ChEBI" id="CHEBI:15377"/>
        <dbReference type="ChEBI" id="CHEBI:15378"/>
        <dbReference type="ChEBI" id="CHEBI:16335"/>
        <dbReference type="ChEBI" id="CHEBI:17596"/>
        <dbReference type="ChEBI" id="CHEBI:28938"/>
        <dbReference type="EC" id="3.5.4.4"/>
    </reaction>
    <physiologicalReaction direction="left-to-right" evidence="7">
        <dbReference type="Rhea" id="RHEA:24409"/>
    </physiologicalReaction>
</comment>
<dbReference type="GO" id="GO:0005507">
    <property type="term" value="F:copper ion binding"/>
    <property type="evidence" value="ECO:0007669"/>
    <property type="project" value="TreeGrafter"/>
</dbReference>
<dbReference type="Gene3D" id="3.60.140.10">
    <property type="entry name" value="CNF1/YfiH-like putative cysteine hydrolases"/>
    <property type="match status" value="1"/>
</dbReference>
<dbReference type="SUPFAM" id="SSF64438">
    <property type="entry name" value="CNF1/YfiH-like putative cysteine hydrolases"/>
    <property type="match status" value="1"/>
</dbReference>
<accession>A0A1B9QWZ8</accession>
<evidence type="ECO:0000256" key="2">
    <source>
        <dbReference type="ARBA" id="ARBA00007353"/>
    </source>
</evidence>
<dbReference type="GO" id="GO:0017061">
    <property type="term" value="F:S-methyl-5-thioadenosine phosphorylase activity"/>
    <property type="evidence" value="ECO:0007669"/>
    <property type="project" value="UniProtKB-EC"/>
</dbReference>
<dbReference type="PANTHER" id="PTHR30616:SF2">
    <property type="entry name" value="PURINE NUCLEOSIDE PHOSPHORYLASE LACC1"/>
    <property type="match status" value="1"/>
</dbReference>
<dbReference type="InterPro" id="IPR011324">
    <property type="entry name" value="Cytotoxic_necrot_fac-like_cat"/>
</dbReference>
<evidence type="ECO:0000256" key="4">
    <source>
        <dbReference type="ARBA" id="ARBA00022723"/>
    </source>
</evidence>
<dbReference type="PANTHER" id="PTHR30616">
    <property type="entry name" value="UNCHARACTERIZED PROTEIN YFIH"/>
    <property type="match status" value="1"/>
</dbReference>
<keyword evidence="6" id="KW-0862">Zinc</keyword>
<comment type="catalytic activity">
    <reaction evidence="9">
        <text>S-methyl-5'-thioadenosine + phosphate = 5-(methylsulfanyl)-alpha-D-ribose 1-phosphate + adenine</text>
        <dbReference type="Rhea" id="RHEA:11852"/>
        <dbReference type="ChEBI" id="CHEBI:16708"/>
        <dbReference type="ChEBI" id="CHEBI:17509"/>
        <dbReference type="ChEBI" id="CHEBI:43474"/>
        <dbReference type="ChEBI" id="CHEBI:58533"/>
        <dbReference type="EC" id="2.4.2.28"/>
    </reaction>
    <physiologicalReaction direction="left-to-right" evidence="9">
        <dbReference type="Rhea" id="RHEA:11853"/>
    </physiologicalReaction>
</comment>
<comment type="catalytic activity">
    <reaction evidence="8">
        <text>adenosine + phosphate = alpha-D-ribose 1-phosphate + adenine</text>
        <dbReference type="Rhea" id="RHEA:27642"/>
        <dbReference type="ChEBI" id="CHEBI:16335"/>
        <dbReference type="ChEBI" id="CHEBI:16708"/>
        <dbReference type="ChEBI" id="CHEBI:43474"/>
        <dbReference type="ChEBI" id="CHEBI:57720"/>
        <dbReference type="EC" id="2.4.2.1"/>
    </reaction>
    <physiologicalReaction direction="left-to-right" evidence="8">
        <dbReference type="Rhea" id="RHEA:27643"/>
    </physiologicalReaction>
</comment>
<keyword evidence="5" id="KW-0378">Hydrolase</keyword>
<evidence type="ECO:0000256" key="6">
    <source>
        <dbReference type="ARBA" id="ARBA00022833"/>
    </source>
</evidence>
<keyword evidence="12" id="KW-1185">Reference proteome</keyword>
<evidence type="ECO:0000256" key="5">
    <source>
        <dbReference type="ARBA" id="ARBA00022801"/>
    </source>
</evidence>
<dbReference type="EMBL" id="MAJZ01000665">
    <property type="protein sequence ID" value="OCH74364.1"/>
    <property type="molecule type" value="Genomic_DNA"/>
</dbReference>
<dbReference type="InterPro" id="IPR038371">
    <property type="entry name" value="Cu_polyphenol_OxRdtase_sf"/>
</dbReference>
<evidence type="ECO:0000313" key="12">
    <source>
        <dbReference type="Proteomes" id="UP000093173"/>
    </source>
</evidence>
<gene>
    <name evidence="11" type="ORF">A6E14_12970</name>
</gene>
<comment type="similarity">
    <text evidence="2 10">Belongs to the purine nucleoside phosphorylase YfiH/LACC1 family.</text>
</comment>
<comment type="caution">
    <text evidence="11">The sequence shown here is derived from an EMBL/GenBank/DDBJ whole genome shotgun (WGS) entry which is preliminary data.</text>
</comment>
<evidence type="ECO:0000256" key="1">
    <source>
        <dbReference type="ARBA" id="ARBA00000553"/>
    </source>
</evidence>
<comment type="catalytic activity">
    <reaction evidence="1">
        <text>inosine + phosphate = alpha-D-ribose 1-phosphate + hypoxanthine</text>
        <dbReference type="Rhea" id="RHEA:27646"/>
        <dbReference type="ChEBI" id="CHEBI:17368"/>
        <dbReference type="ChEBI" id="CHEBI:17596"/>
        <dbReference type="ChEBI" id="CHEBI:43474"/>
        <dbReference type="ChEBI" id="CHEBI:57720"/>
        <dbReference type="EC" id="2.4.2.1"/>
    </reaction>
    <physiologicalReaction direction="left-to-right" evidence="1">
        <dbReference type="Rhea" id="RHEA:27647"/>
    </physiologicalReaction>
</comment>
<evidence type="ECO:0000313" key="11">
    <source>
        <dbReference type="EMBL" id="OCH74364.1"/>
    </source>
</evidence>
<keyword evidence="4" id="KW-0479">Metal-binding</keyword>
<dbReference type="NCBIfam" id="TIGR00726">
    <property type="entry name" value="peptidoglycan editing factor PgeF"/>
    <property type="match status" value="1"/>
</dbReference>
<evidence type="ECO:0000256" key="7">
    <source>
        <dbReference type="ARBA" id="ARBA00047989"/>
    </source>
</evidence>
<dbReference type="GO" id="GO:0016787">
    <property type="term" value="F:hydrolase activity"/>
    <property type="evidence" value="ECO:0007669"/>
    <property type="project" value="UniProtKB-KW"/>
</dbReference>
<evidence type="ECO:0000256" key="9">
    <source>
        <dbReference type="ARBA" id="ARBA00049893"/>
    </source>
</evidence>
<reference evidence="12" key="1">
    <citation type="submission" date="2016-06" db="EMBL/GenBank/DDBJ databases">
        <authorList>
            <person name="Hehemann J.-H."/>
            <person name="Arevalo P."/>
            <person name="Datta M.S."/>
            <person name="Polz M.F."/>
        </authorList>
    </citation>
    <scope>NUCLEOTIDE SEQUENCE [LARGE SCALE GENOMIC DNA]</scope>
    <source>
        <strain evidence="12">9CSC122</strain>
    </source>
</reference>
<evidence type="ECO:0000256" key="10">
    <source>
        <dbReference type="RuleBase" id="RU361274"/>
    </source>
</evidence>
<keyword evidence="3" id="KW-0808">Transferase</keyword>
<organism evidence="11 12">
    <name type="scientific">Vibrio genomosp. F10</name>
    <dbReference type="NCBI Taxonomy" id="723171"/>
    <lineage>
        <taxon>Bacteria</taxon>
        <taxon>Pseudomonadati</taxon>
        <taxon>Pseudomonadota</taxon>
        <taxon>Gammaproteobacteria</taxon>
        <taxon>Vibrionales</taxon>
        <taxon>Vibrionaceae</taxon>
        <taxon>Vibrio</taxon>
    </lineage>
</organism>
<dbReference type="Pfam" id="PF02578">
    <property type="entry name" value="Cu-oxidase_4"/>
    <property type="match status" value="1"/>
</dbReference>
<name>A0A1B9QWZ8_9VIBR</name>
<sequence>MIIPNWNAPSCIKAVSSTRVGGVSLPPYDGLNLGTHVGDDIALVEQNRTLFAEQCAMPSQPVWLNQTHSTHILEVKAPTETVLDADGVFTRSHNVVCSAMTADCLPVLLTNTSGTQVAAIHAGWRGLAGGIIENAVNQFDGDVIAWLGPAIGATAFEVGDDVLHAFCLFDENAERAFMPIESNKWLANMTMLATQRLKRVGVNHIFSSDVCTYQQKRDFFSYRRDGITGRQAVFIWIEPN</sequence>
<dbReference type="RefSeq" id="WP_017035438.1">
    <property type="nucleotide sequence ID" value="NZ_JBNGCH010000665.1"/>
</dbReference>
<evidence type="ECO:0000256" key="3">
    <source>
        <dbReference type="ARBA" id="ARBA00022679"/>
    </source>
</evidence>
<dbReference type="InterPro" id="IPR003730">
    <property type="entry name" value="Cu_polyphenol_OxRdtase"/>
</dbReference>
<dbReference type="AlphaFoldDB" id="A0A1B9QWZ8"/>
<evidence type="ECO:0000256" key="8">
    <source>
        <dbReference type="ARBA" id="ARBA00048968"/>
    </source>
</evidence>
<dbReference type="Proteomes" id="UP000093173">
    <property type="component" value="Unassembled WGS sequence"/>
</dbReference>
<protein>
    <recommendedName>
        <fullName evidence="10">Purine nucleoside phosphorylase</fullName>
    </recommendedName>
</protein>
<dbReference type="CDD" id="cd16833">
    <property type="entry name" value="YfiH"/>
    <property type="match status" value="1"/>
</dbReference>
<proteinExistence type="inferred from homology"/>